<dbReference type="AlphaFoldDB" id="A0A0R0DBN3"/>
<dbReference type="STRING" id="336566.ABB30_01685"/>
<keyword evidence="1" id="KW-0520">NAD</keyword>
<dbReference type="InterPro" id="IPR029035">
    <property type="entry name" value="DHS-like_NAD/FAD-binding_dom"/>
</dbReference>
<evidence type="ECO:0000256" key="2">
    <source>
        <dbReference type="PROSITE-ProRule" id="PRU00236"/>
    </source>
</evidence>
<dbReference type="EMBL" id="LDJM01000006">
    <property type="protein sequence ID" value="KRG79141.1"/>
    <property type="molecule type" value="Genomic_DNA"/>
</dbReference>
<protein>
    <recommendedName>
        <fullName evidence="3">Deacetylase sirtuin-type domain-containing protein</fullName>
    </recommendedName>
</protein>
<evidence type="ECO:0000313" key="5">
    <source>
        <dbReference type="Proteomes" id="UP000050956"/>
    </source>
</evidence>
<comment type="caution">
    <text evidence="2">Lacks conserved residue(s) required for the propagation of feature annotation.</text>
</comment>
<organism evidence="4 5">
    <name type="scientific">Stenotrophomonas ginsengisoli</name>
    <dbReference type="NCBI Taxonomy" id="336566"/>
    <lineage>
        <taxon>Bacteria</taxon>
        <taxon>Pseudomonadati</taxon>
        <taxon>Pseudomonadota</taxon>
        <taxon>Gammaproteobacteria</taxon>
        <taxon>Lysobacterales</taxon>
        <taxon>Lysobacteraceae</taxon>
        <taxon>Stenotrophomonas</taxon>
    </lineage>
</organism>
<evidence type="ECO:0000259" key="3">
    <source>
        <dbReference type="PROSITE" id="PS50305"/>
    </source>
</evidence>
<dbReference type="Pfam" id="PF13289">
    <property type="entry name" value="SIR2_2"/>
    <property type="match status" value="1"/>
</dbReference>
<dbReference type="PROSITE" id="PS50305">
    <property type="entry name" value="SIRTUIN"/>
    <property type="match status" value="1"/>
</dbReference>
<feature type="domain" description="Deacetylase sirtuin-type" evidence="3">
    <location>
        <begin position="1"/>
        <end position="315"/>
    </location>
</feature>
<sequence>MLLAHARGHVLFIAGAGVSKPAGLPDFRELVVDVYAKLDTGVHAVVTGSKDDEPGDLSGLTSQQIAEVKRFKRRDYDVVLGMLERRIDDKPSGTSRVRATVTEVLRAAGTKPAPIHKALMRLADRGGASAIVTTNFDLLLQSGVSGKAKLQTYSLGGIPRPGRGGEFAGILHIHGALDRNSRRTSDLVFTDQDFGEFYMRRRTVPDFIYDAARLFHLVLIGYSADDPPMRYLLNAIAADGVRFDDLKERFTFVGVETPDPVLVEDWKGRGITPIAYDSKGHHQSLLKLLERWAELSAVNGRPGKIEAEVKRIVKTPRNAADESDRDLFDHLVRRGNTSERVRISSLASKAGADTGWLDAIAEIASERESEASA</sequence>
<accession>A0A0R0DBN3</accession>
<dbReference type="Proteomes" id="UP000050956">
    <property type="component" value="Unassembled WGS sequence"/>
</dbReference>
<keyword evidence="5" id="KW-1185">Reference proteome</keyword>
<gene>
    <name evidence="4" type="ORF">ABB30_01685</name>
</gene>
<dbReference type="Gene3D" id="3.40.50.1220">
    <property type="entry name" value="TPP-binding domain"/>
    <property type="match status" value="1"/>
</dbReference>
<name>A0A0R0DBN3_9GAMM</name>
<evidence type="ECO:0000256" key="1">
    <source>
        <dbReference type="ARBA" id="ARBA00023027"/>
    </source>
</evidence>
<proteinExistence type="predicted"/>
<dbReference type="SUPFAM" id="SSF52467">
    <property type="entry name" value="DHS-like NAD/FAD-binding domain"/>
    <property type="match status" value="1"/>
</dbReference>
<dbReference type="PATRIC" id="fig|336566.3.peg.2707"/>
<dbReference type="InterPro" id="IPR026590">
    <property type="entry name" value="Ssirtuin_cat_dom"/>
</dbReference>
<comment type="caution">
    <text evidence="4">The sequence shown here is derived from an EMBL/GenBank/DDBJ whole genome shotgun (WGS) entry which is preliminary data.</text>
</comment>
<evidence type="ECO:0000313" key="4">
    <source>
        <dbReference type="EMBL" id="KRG79141.1"/>
    </source>
</evidence>
<reference evidence="4 5" key="1">
    <citation type="submission" date="2015-05" db="EMBL/GenBank/DDBJ databases">
        <title>Genome sequencing and analysis of members of genus Stenotrophomonas.</title>
        <authorList>
            <person name="Patil P.P."/>
            <person name="Midha S."/>
            <person name="Patil P.B."/>
        </authorList>
    </citation>
    <scope>NUCLEOTIDE SEQUENCE [LARGE SCALE GENOMIC DNA]</scope>
    <source>
        <strain evidence="4 5">DSM 24757</strain>
    </source>
</reference>